<evidence type="ECO:0000256" key="2">
    <source>
        <dbReference type="SAM" id="Phobius"/>
    </source>
</evidence>
<organism evidence="3 4">
    <name type="scientific">Campylobacter helveticus</name>
    <dbReference type="NCBI Taxonomy" id="28898"/>
    <lineage>
        <taxon>Bacteria</taxon>
        <taxon>Pseudomonadati</taxon>
        <taxon>Campylobacterota</taxon>
        <taxon>Epsilonproteobacteria</taxon>
        <taxon>Campylobacterales</taxon>
        <taxon>Campylobacteraceae</taxon>
        <taxon>Campylobacter</taxon>
    </lineage>
</organism>
<evidence type="ECO:0000313" key="4">
    <source>
        <dbReference type="Proteomes" id="UP000321317"/>
    </source>
</evidence>
<reference evidence="3 4" key="1">
    <citation type="submission" date="2019-08" db="EMBL/GenBank/DDBJ databases">
        <title>Rapid identification of Enteric Bacteria from Whole Genome Sequences (WGS) using Average Nucleotide Identity (ANI).</title>
        <authorList>
            <person name="Lane C."/>
        </authorList>
    </citation>
    <scope>NUCLEOTIDE SEQUENCE [LARGE SCALE GENOMIC DNA]</scope>
    <source>
        <strain evidence="3 4">D4984</strain>
    </source>
</reference>
<dbReference type="Proteomes" id="UP000321317">
    <property type="component" value="Unassembled WGS sequence"/>
</dbReference>
<dbReference type="EMBL" id="VRMA01000003">
    <property type="protein sequence ID" value="TXK60655.1"/>
    <property type="molecule type" value="Genomic_DNA"/>
</dbReference>
<evidence type="ECO:0000256" key="1">
    <source>
        <dbReference type="SAM" id="MobiDB-lite"/>
    </source>
</evidence>
<feature type="region of interest" description="Disordered" evidence="1">
    <location>
        <begin position="74"/>
        <end position="110"/>
    </location>
</feature>
<keyword evidence="2" id="KW-0812">Transmembrane</keyword>
<accession>A0ABY3L433</accession>
<protein>
    <submittedName>
        <fullName evidence="3">Uncharacterized protein</fullName>
    </submittedName>
</protein>
<comment type="caution">
    <text evidence="3">The sequence shown here is derived from an EMBL/GenBank/DDBJ whole genome shotgun (WGS) entry which is preliminary data.</text>
</comment>
<feature type="transmembrane region" description="Helical" evidence="2">
    <location>
        <begin position="24"/>
        <end position="43"/>
    </location>
</feature>
<sequence>MKLDIKQILDANQIKAFCEKNKTMLILGGVLIIMLILASYLFFANNKDLSDGFETQIETNATSQEDEFKMQNPFSNQNKEQTPPPLNQEPSKIEQNNTTMPPLPPQTNNNVTDKSEVIVLENDEPNIPDLSQNSFAQSTQADAIKEIAKKQKPKDMVEFLNEIKDKIELKKHSFKYDYKEYERGDKFLDFYEIEDIGENYIRFKDEDYSYNLRFIGENNE</sequence>
<proteinExistence type="predicted"/>
<keyword evidence="2" id="KW-0472">Membrane</keyword>
<feature type="compositionally biased region" description="Polar residues" evidence="1">
    <location>
        <begin position="88"/>
        <end position="110"/>
    </location>
</feature>
<keyword evidence="2" id="KW-1133">Transmembrane helix</keyword>
<gene>
    <name evidence="3" type="ORF">FVD16_00775</name>
</gene>
<evidence type="ECO:0000313" key="3">
    <source>
        <dbReference type="EMBL" id="TXK60655.1"/>
    </source>
</evidence>
<name>A0ABY3L433_9BACT</name>
<keyword evidence="4" id="KW-1185">Reference proteome</keyword>
<dbReference type="RefSeq" id="WP_131937998.1">
    <property type="nucleotide sequence ID" value="NZ_CP037749.1"/>
</dbReference>